<proteinExistence type="predicted"/>
<accession>A0A0D2Y5A2</accession>
<sequence length="871" mass="97857">MSRLRQKVLPVLAASSLPSSHITSAPDISWTRVGPGKDHILSELESLYWDGVKAELENIVRTLKAWQQPEFADVAIEDEDDDLIHGFDTFLDSVSQQSRAHAIRYDRITQQASDQIKSDVRGFIEASTKLEGMEHRAWILLQAAGFLDMEKLIEHRPPPDMFGFWKRPAIPQQGHTGYGSNIKDKCKLLQLGDAIAMAKYLGLQSSVGAKPRSQKDIEKSNWKARVEEQQKTRYTWSYGYTSSTKGDVSDFEDEEEPKTRNESGPRGGRLKRMKTVQETSLHANDRSPTSTSVSVAEEAAEDGDIPLFFRKYVEKYPYGNVHMALRVGPIVIENGVAHTKGGALVSLREMPIFHERFHLQTMPGRDLAVGGGLDRPVWKRKRKATDRKRYKAIMKQVVGVPFSGDYASHDQELSIVQDLLAACKQPFDDPGLPTSDQIKLLDKVLEPALEKLKTLLSPRLRIYLGSISERLLDQDVKLAWSATHNNCQTFCSSLIDKTIFQPLVNGEPGDRSADVSRLYTMSFVCPDEGYKRRGVRTKFDVPFGLTEEYLLRFHFGRHDESDIIDTYQEYWYDWGAFGSTLYKYQDLYPWDCTEAYGRYPTKCGDCNLAKHVWAFPFDSWSISSHHLSRDRHMYAPALTDQDLTAVGKGATATSWMRNRLTVLSAMSVLHRAATAMAQSVKLQKATAWLHKDLTQSTLDPSLARVKLGGIHRAQPCSHYYEAGVYSHFFIAPWATLTRAKQIEAYELQRDGRVGLPDMPAYLRKRRFSGHADLTQYNYVDFGGTNPAPDIDIINLSPHHHIGMDNVDGCYSDSHFSPTSEKPCHVCASGCGSSTRNAADCASGETIRMAEAATAAALAAESILDLIYTSYQ</sequence>
<reference evidence="3" key="1">
    <citation type="journal article" date="2012" name="Mol. Plant Microbe Interact.">
        <title>A highly conserved effector in Fusarium oxysporum is required for full virulence on Arabidopsis.</title>
        <authorList>
            <person name="Thatcher L.F."/>
            <person name="Gardiner D.M."/>
            <person name="Kazan K."/>
            <person name="Manners J."/>
        </authorList>
    </citation>
    <scope>NUCLEOTIDE SEQUENCE [LARGE SCALE GENOMIC DNA]</scope>
    <source>
        <strain evidence="3">Fo5176</strain>
    </source>
</reference>
<dbReference type="EnsemblFungi" id="FOXG_11457T0">
    <property type="protein sequence ID" value="FOXG_11457P0"/>
    <property type="gene ID" value="FOXG_11457"/>
</dbReference>
<reference evidence="2" key="2">
    <citation type="submission" date="2025-08" db="UniProtKB">
        <authorList>
            <consortium name="EnsemblFungi"/>
        </authorList>
    </citation>
    <scope>IDENTIFICATION</scope>
    <source>
        <strain evidence="2">4287 / CBS 123668 / FGSC 9935 / NRRL 34936</strain>
    </source>
</reference>
<protein>
    <submittedName>
        <fullName evidence="2">Uncharacterized protein</fullName>
    </submittedName>
</protein>
<feature type="region of interest" description="Disordered" evidence="1">
    <location>
        <begin position="246"/>
        <end position="297"/>
    </location>
</feature>
<dbReference type="AlphaFoldDB" id="A0A0D2Y5A2"/>
<name>A0A0D2Y5A2_FUSOF</name>
<organism evidence="2 3">
    <name type="scientific">Fusarium oxysporum (strain Fo5176)</name>
    <name type="common">Fusarium vascular wilt</name>
    <dbReference type="NCBI Taxonomy" id="660025"/>
    <lineage>
        <taxon>Eukaryota</taxon>
        <taxon>Fungi</taxon>
        <taxon>Dikarya</taxon>
        <taxon>Ascomycota</taxon>
        <taxon>Pezizomycotina</taxon>
        <taxon>Sordariomycetes</taxon>
        <taxon>Hypocreomycetidae</taxon>
        <taxon>Hypocreales</taxon>
        <taxon>Nectriaceae</taxon>
        <taxon>Fusarium</taxon>
        <taxon>Fusarium oxysporum species complex</taxon>
    </lineage>
</organism>
<evidence type="ECO:0000313" key="2">
    <source>
        <dbReference type="EnsemblFungi" id="FOXG_11457P0"/>
    </source>
</evidence>
<feature type="compositionally biased region" description="Polar residues" evidence="1">
    <location>
        <begin position="276"/>
        <end position="294"/>
    </location>
</feature>
<dbReference type="Proteomes" id="UP000002489">
    <property type="component" value="Unassembled WGS sequence"/>
</dbReference>
<evidence type="ECO:0000256" key="1">
    <source>
        <dbReference type="SAM" id="MobiDB-lite"/>
    </source>
</evidence>
<evidence type="ECO:0000313" key="3">
    <source>
        <dbReference type="Proteomes" id="UP000002489"/>
    </source>
</evidence>